<dbReference type="EMBL" id="VRLW01000001">
    <property type="protein sequence ID" value="KAA1257993.1"/>
    <property type="molecule type" value="Genomic_DNA"/>
</dbReference>
<proteinExistence type="predicted"/>
<evidence type="ECO:0008006" key="4">
    <source>
        <dbReference type="Google" id="ProtNLM"/>
    </source>
</evidence>
<dbReference type="Gene3D" id="1.10.1220.10">
    <property type="entry name" value="Met repressor-like"/>
    <property type="match status" value="1"/>
</dbReference>
<dbReference type="InterPro" id="IPR013321">
    <property type="entry name" value="Arc_rbn_hlx_hlx"/>
</dbReference>
<dbReference type="RefSeq" id="WP_068260227.1">
    <property type="nucleotide sequence ID" value="NZ_LWSK01000014.1"/>
</dbReference>
<name>A0A5B1CEV4_9BACT</name>
<dbReference type="InterPro" id="IPR008651">
    <property type="entry name" value="Uncharacterised_HicB"/>
</dbReference>
<evidence type="ECO:0000256" key="1">
    <source>
        <dbReference type="SAM" id="MobiDB-lite"/>
    </source>
</evidence>
<keyword evidence="3" id="KW-1185">Reference proteome</keyword>
<dbReference type="GO" id="GO:0006355">
    <property type="term" value="P:regulation of DNA-templated transcription"/>
    <property type="evidence" value="ECO:0007669"/>
    <property type="project" value="InterPro"/>
</dbReference>
<organism evidence="2 3">
    <name type="scientific">Rubripirellula obstinata</name>
    <dbReference type="NCBI Taxonomy" id="406547"/>
    <lineage>
        <taxon>Bacteria</taxon>
        <taxon>Pseudomonadati</taxon>
        <taxon>Planctomycetota</taxon>
        <taxon>Planctomycetia</taxon>
        <taxon>Pirellulales</taxon>
        <taxon>Pirellulaceae</taxon>
        <taxon>Rubripirellula</taxon>
    </lineage>
</organism>
<feature type="region of interest" description="Disordered" evidence="1">
    <location>
        <begin position="70"/>
        <end position="89"/>
    </location>
</feature>
<protein>
    <recommendedName>
        <fullName evidence="4">HicB family protein</fullName>
    </recommendedName>
</protein>
<dbReference type="Pfam" id="PF05534">
    <property type="entry name" value="HicB"/>
    <property type="match status" value="1"/>
</dbReference>
<accession>A0A5B1CEV4</accession>
<dbReference type="SUPFAM" id="SSF47598">
    <property type="entry name" value="Ribbon-helix-helix"/>
    <property type="match status" value="1"/>
</dbReference>
<dbReference type="OrthoDB" id="280667at2"/>
<comment type="caution">
    <text evidence="2">The sequence shown here is derived from an EMBL/GenBank/DDBJ whole genome shotgun (WGS) entry which is preliminary data.</text>
</comment>
<sequence>MATLSLRMRDDLKAKAQELASKQGVSLNSYINATLAATVAQSETLAMMGDRLSNVDREQLHARVMKFMSKTQAGTEPTPAEIERAVSEQ</sequence>
<reference evidence="2 3" key="1">
    <citation type="submission" date="2019-08" db="EMBL/GenBank/DDBJ databases">
        <title>Deep-cultivation of Planctomycetes and their phenomic and genomic characterization uncovers novel biology.</title>
        <authorList>
            <person name="Wiegand S."/>
            <person name="Jogler M."/>
            <person name="Boedeker C."/>
            <person name="Pinto D."/>
            <person name="Vollmers J."/>
            <person name="Rivas-Marin E."/>
            <person name="Kohn T."/>
            <person name="Peeters S.H."/>
            <person name="Heuer A."/>
            <person name="Rast P."/>
            <person name="Oberbeckmann S."/>
            <person name="Bunk B."/>
            <person name="Jeske O."/>
            <person name="Meyerdierks A."/>
            <person name="Storesund J.E."/>
            <person name="Kallscheuer N."/>
            <person name="Luecker S."/>
            <person name="Lage O.M."/>
            <person name="Pohl T."/>
            <person name="Merkel B.J."/>
            <person name="Hornburger P."/>
            <person name="Mueller R.-W."/>
            <person name="Bruemmer F."/>
            <person name="Labrenz M."/>
            <person name="Spormann A.M."/>
            <person name="Op Den Camp H."/>
            <person name="Overmann J."/>
            <person name="Amann R."/>
            <person name="Jetten M.S.M."/>
            <person name="Mascher T."/>
            <person name="Medema M.H."/>
            <person name="Devos D.P."/>
            <person name="Kaster A.-K."/>
            <person name="Ovreas L."/>
            <person name="Rohde M."/>
            <person name="Galperin M.Y."/>
            <person name="Jogler C."/>
        </authorList>
    </citation>
    <scope>NUCLEOTIDE SEQUENCE [LARGE SCALE GENOMIC DNA]</scope>
    <source>
        <strain evidence="2 3">LF1</strain>
    </source>
</reference>
<evidence type="ECO:0000313" key="2">
    <source>
        <dbReference type="EMBL" id="KAA1257993.1"/>
    </source>
</evidence>
<dbReference type="InterPro" id="IPR010985">
    <property type="entry name" value="Ribbon_hlx_hlx"/>
</dbReference>
<gene>
    <name evidence="2" type="ORF">LF1_04840</name>
</gene>
<dbReference type="AlphaFoldDB" id="A0A5B1CEV4"/>
<dbReference type="Proteomes" id="UP000322699">
    <property type="component" value="Unassembled WGS sequence"/>
</dbReference>
<evidence type="ECO:0000313" key="3">
    <source>
        <dbReference type="Proteomes" id="UP000322699"/>
    </source>
</evidence>